<accession>A0ABD2N7M4</accession>
<proteinExistence type="predicted"/>
<reference evidence="1 2" key="1">
    <citation type="journal article" date="2021" name="BMC Biol.">
        <title>Horizontally acquired antibacterial genes associated with adaptive radiation of ladybird beetles.</title>
        <authorList>
            <person name="Li H.S."/>
            <person name="Tang X.F."/>
            <person name="Huang Y.H."/>
            <person name="Xu Z.Y."/>
            <person name="Chen M.L."/>
            <person name="Du X.Y."/>
            <person name="Qiu B.Y."/>
            <person name="Chen P.T."/>
            <person name="Zhang W."/>
            <person name="Slipinski A."/>
            <person name="Escalona H.E."/>
            <person name="Waterhouse R.M."/>
            <person name="Zwick A."/>
            <person name="Pang H."/>
        </authorList>
    </citation>
    <scope>NUCLEOTIDE SEQUENCE [LARGE SCALE GENOMIC DNA]</scope>
    <source>
        <strain evidence="1">SYSU2018</strain>
    </source>
</reference>
<dbReference type="EMBL" id="JABFTP020000062">
    <property type="protein sequence ID" value="KAL3274211.1"/>
    <property type="molecule type" value="Genomic_DNA"/>
</dbReference>
<dbReference type="PANTHER" id="PTHR47326">
    <property type="entry name" value="TRANSPOSABLE ELEMENT TC3 TRANSPOSASE-LIKE PROTEIN"/>
    <property type="match status" value="1"/>
</dbReference>
<comment type="caution">
    <text evidence="1">The sequence shown here is derived from an EMBL/GenBank/DDBJ whole genome shotgun (WGS) entry which is preliminary data.</text>
</comment>
<organism evidence="1 2">
    <name type="scientific">Cryptolaemus montrouzieri</name>
    <dbReference type="NCBI Taxonomy" id="559131"/>
    <lineage>
        <taxon>Eukaryota</taxon>
        <taxon>Metazoa</taxon>
        <taxon>Ecdysozoa</taxon>
        <taxon>Arthropoda</taxon>
        <taxon>Hexapoda</taxon>
        <taxon>Insecta</taxon>
        <taxon>Pterygota</taxon>
        <taxon>Neoptera</taxon>
        <taxon>Endopterygota</taxon>
        <taxon>Coleoptera</taxon>
        <taxon>Polyphaga</taxon>
        <taxon>Cucujiformia</taxon>
        <taxon>Coccinelloidea</taxon>
        <taxon>Coccinellidae</taxon>
        <taxon>Scymninae</taxon>
        <taxon>Scymnini</taxon>
        <taxon>Cryptolaemus</taxon>
    </lineage>
</organism>
<protein>
    <recommendedName>
        <fullName evidence="3">Transposase</fullName>
    </recommendedName>
</protein>
<evidence type="ECO:0000313" key="2">
    <source>
        <dbReference type="Proteomes" id="UP001516400"/>
    </source>
</evidence>
<name>A0ABD2N7M4_9CUCU</name>
<dbReference type="PANTHER" id="PTHR47326:SF1">
    <property type="entry name" value="HTH PSQ-TYPE DOMAIN-CONTAINING PROTEIN"/>
    <property type="match status" value="1"/>
</dbReference>
<dbReference type="InterPro" id="IPR036397">
    <property type="entry name" value="RNaseH_sf"/>
</dbReference>
<evidence type="ECO:0008006" key="3">
    <source>
        <dbReference type="Google" id="ProtNLM"/>
    </source>
</evidence>
<sequence length="135" mass="15525">MTTTCLLPFKYEATHECAGPRIPMLQSLSRRRQMRIRVNKLNMRYWADTNPRQLHQKPLHSPKVTVWCTISSGGIIGPCFFEENEVTATLNSDQYVNMLQEFFFPRLDKLDLGDTWFQQASAMAHTSRASMAVLG</sequence>
<evidence type="ECO:0000313" key="1">
    <source>
        <dbReference type="EMBL" id="KAL3274211.1"/>
    </source>
</evidence>
<dbReference type="Gene3D" id="3.30.420.10">
    <property type="entry name" value="Ribonuclease H-like superfamily/Ribonuclease H"/>
    <property type="match status" value="1"/>
</dbReference>
<gene>
    <name evidence="1" type="ORF">HHI36_015623</name>
</gene>
<keyword evidence="2" id="KW-1185">Reference proteome</keyword>
<dbReference type="AlphaFoldDB" id="A0ABD2N7M4"/>
<dbReference type="Proteomes" id="UP001516400">
    <property type="component" value="Unassembled WGS sequence"/>
</dbReference>